<protein>
    <submittedName>
        <fullName evidence="5">Uncharacterized protein</fullName>
    </submittedName>
</protein>
<reference evidence="7" key="2">
    <citation type="submission" date="2017-03" db="EMBL/GenBank/DDBJ databases">
        <title>Bacillus sp. V-88(T) DSM27956, whole genome shotgun sequencing project.</title>
        <authorList>
            <person name="Dastager S.G."/>
            <person name="Neurgaonkar P.S."/>
            <person name="Dharne M.S."/>
        </authorList>
    </citation>
    <scope>NUCLEOTIDE SEQUENCE [LARGE SCALE GENOMIC DNA]</scope>
    <source>
        <strain evidence="7">DSM 25145</strain>
    </source>
</reference>
<accession>A0A1N6XQD8</accession>
<dbReference type="STRING" id="1017273.SAMN05443094_10523"/>
<sequence>MKKKVWNVVMTGALSLGVLGAAGLPALAASSTALDDETKTKVESVMENLRTKLEAIGVELPEKGDRFANLDEDTKAKAEAIMEQQKAGEITEAEAKEQLEALGVTMPERGQGKGLGHLTQDVEAAGLDEETQLKADEILAQVEEGTITHDEAEEQLTALGVDINEGGGKGDLFADLDEETKAKAEAIMEQMRNEEITREEADAQLEALGIEMPEHGGRGGHGGKGGHGLGGGAVLEGLDEETKEQAESLIEDAETELEDLGVDKMPLH</sequence>
<evidence type="ECO:0000256" key="1">
    <source>
        <dbReference type="SAM" id="Coils"/>
    </source>
</evidence>
<evidence type="ECO:0000313" key="6">
    <source>
        <dbReference type="Proteomes" id="UP000186385"/>
    </source>
</evidence>
<evidence type="ECO:0000313" key="7">
    <source>
        <dbReference type="Proteomes" id="UP000215545"/>
    </source>
</evidence>
<dbReference type="Proteomes" id="UP000186385">
    <property type="component" value="Unassembled WGS sequence"/>
</dbReference>
<reference evidence="5 6" key="1">
    <citation type="submission" date="2017-01" db="EMBL/GenBank/DDBJ databases">
        <authorList>
            <person name="Mah S.A."/>
            <person name="Swanson W.J."/>
            <person name="Moy G.W."/>
            <person name="Vacquier V.D."/>
        </authorList>
    </citation>
    <scope>NUCLEOTIDE SEQUENCE [LARGE SCALE GENOMIC DNA]</scope>
    <source>
        <strain evidence="5 6">NIO-1016</strain>
    </source>
</reference>
<keyword evidence="1" id="KW-0175">Coiled coil</keyword>
<feature type="signal peptide" evidence="3">
    <location>
        <begin position="1"/>
        <end position="28"/>
    </location>
</feature>
<proteinExistence type="predicted"/>
<reference evidence="4" key="3">
    <citation type="submission" date="2017-03" db="EMBL/GenBank/DDBJ databases">
        <authorList>
            <person name="Dastager S.G."/>
            <person name="Neurgaonkar P.S."/>
            <person name="Dharne M.S."/>
        </authorList>
    </citation>
    <scope>NUCLEOTIDE SEQUENCE</scope>
    <source>
        <strain evidence="4">DSM 25145</strain>
    </source>
</reference>
<feature type="coiled-coil region" evidence="1">
    <location>
        <begin position="174"/>
        <end position="211"/>
    </location>
</feature>
<feature type="compositionally biased region" description="Acidic residues" evidence="2">
    <location>
        <begin position="249"/>
        <end position="260"/>
    </location>
</feature>
<keyword evidence="3" id="KW-0732">Signal</keyword>
<dbReference type="EMBL" id="FTLX01000005">
    <property type="protein sequence ID" value="SIR04532.1"/>
    <property type="molecule type" value="Genomic_DNA"/>
</dbReference>
<dbReference type="Proteomes" id="UP000215545">
    <property type="component" value="Unassembled WGS sequence"/>
</dbReference>
<evidence type="ECO:0000256" key="2">
    <source>
        <dbReference type="SAM" id="MobiDB-lite"/>
    </source>
</evidence>
<evidence type="ECO:0000313" key="4">
    <source>
        <dbReference type="EMBL" id="OXS77402.1"/>
    </source>
</evidence>
<feature type="chain" id="PRO_5009939522" evidence="3">
    <location>
        <begin position="29"/>
        <end position="268"/>
    </location>
</feature>
<feature type="region of interest" description="Disordered" evidence="2">
    <location>
        <begin position="214"/>
        <end position="268"/>
    </location>
</feature>
<evidence type="ECO:0000256" key="3">
    <source>
        <dbReference type="SAM" id="SignalP"/>
    </source>
</evidence>
<dbReference type="OrthoDB" id="2963828at2"/>
<organism evidence="5 6">
    <name type="scientific">Domibacillus enclensis</name>
    <dbReference type="NCBI Taxonomy" id="1017273"/>
    <lineage>
        <taxon>Bacteria</taxon>
        <taxon>Bacillati</taxon>
        <taxon>Bacillota</taxon>
        <taxon>Bacilli</taxon>
        <taxon>Bacillales</taxon>
        <taxon>Bacillaceae</taxon>
        <taxon>Domibacillus</taxon>
    </lineage>
</organism>
<dbReference type="RefSeq" id="WP_045849193.1">
    <property type="nucleotide sequence ID" value="NZ_FTLX01000005.1"/>
</dbReference>
<dbReference type="AlphaFoldDB" id="A0A1N6XQD8"/>
<feature type="compositionally biased region" description="Gly residues" evidence="2">
    <location>
        <begin position="219"/>
        <end position="234"/>
    </location>
</feature>
<gene>
    <name evidence="4" type="ORF">B1B05_11195</name>
    <name evidence="5" type="ORF">SAMN05443094_10523</name>
</gene>
<name>A0A1N6XQD8_9BACI</name>
<evidence type="ECO:0000313" key="5">
    <source>
        <dbReference type="EMBL" id="SIR04532.1"/>
    </source>
</evidence>
<keyword evidence="7" id="KW-1185">Reference proteome</keyword>
<dbReference type="EMBL" id="MWSK01000005">
    <property type="protein sequence ID" value="OXS77402.1"/>
    <property type="molecule type" value="Genomic_DNA"/>
</dbReference>